<dbReference type="Pfam" id="PF12971">
    <property type="entry name" value="NAGLU_N"/>
    <property type="match status" value="1"/>
</dbReference>
<protein>
    <submittedName>
        <fullName evidence="5">Alpha-N-acetylglucosaminidase</fullName>
    </submittedName>
</protein>
<evidence type="ECO:0000259" key="3">
    <source>
        <dbReference type="Pfam" id="PF12971"/>
    </source>
</evidence>
<reference evidence="5" key="1">
    <citation type="journal article" date="2012" name="PLoS ONE">
        <title>Gene sets for utilization of primary and secondary nutrition supplies in the distal gut of endangered iberian lynx.</title>
        <authorList>
            <person name="Alcaide M."/>
            <person name="Messina E."/>
            <person name="Richter M."/>
            <person name="Bargiela R."/>
            <person name="Peplies J."/>
            <person name="Huws S.A."/>
            <person name="Newbold C.J."/>
            <person name="Golyshin P.N."/>
            <person name="Simon M.A."/>
            <person name="Lopez G."/>
            <person name="Yakimov M.M."/>
            <person name="Ferrer M."/>
        </authorList>
    </citation>
    <scope>NUCLEOTIDE SEQUENCE</scope>
</reference>
<gene>
    <name evidence="5" type="ORF">EVA_11526</name>
</gene>
<dbReference type="EMBL" id="AMCI01003413">
    <property type="protein sequence ID" value="EJX00365.1"/>
    <property type="molecule type" value="Genomic_DNA"/>
</dbReference>
<dbReference type="Gene3D" id="3.20.20.80">
    <property type="entry name" value="Glycosidases"/>
    <property type="match status" value="1"/>
</dbReference>
<feature type="domain" description="Alpha-N-acetylglucosaminidase C-terminal" evidence="4">
    <location>
        <begin position="473"/>
        <end position="716"/>
    </location>
</feature>
<organism evidence="5">
    <name type="scientific">gut metagenome</name>
    <dbReference type="NCBI Taxonomy" id="749906"/>
    <lineage>
        <taxon>unclassified sequences</taxon>
        <taxon>metagenomes</taxon>
        <taxon>organismal metagenomes</taxon>
    </lineage>
</organism>
<dbReference type="GO" id="GO:0016787">
    <property type="term" value="F:hydrolase activity"/>
    <property type="evidence" value="ECO:0007669"/>
    <property type="project" value="UniProtKB-KW"/>
</dbReference>
<proteinExistence type="predicted"/>
<dbReference type="Pfam" id="PF12972">
    <property type="entry name" value="NAGLU_C"/>
    <property type="match status" value="1"/>
</dbReference>
<comment type="caution">
    <text evidence="5">The sequence shown here is derived from an EMBL/GenBank/DDBJ whole genome shotgun (WGS) entry which is preliminary data.</text>
</comment>
<dbReference type="Gene3D" id="3.30.379.10">
    <property type="entry name" value="Chitobiase/beta-hexosaminidase domain 2-like"/>
    <property type="match status" value="1"/>
</dbReference>
<evidence type="ECO:0000313" key="5">
    <source>
        <dbReference type="EMBL" id="EJX00365.1"/>
    </source>
</evidence>
<evidence type="ECO:0000256" key="1">
    <source>
        <dbReference type="ARBA" id="ARBA00022801"/>
    </source>
</evidence>
<name>J9GKY0_9ZZZZ</name>
<dbReference type="Pfam" id="PF05089">
    <property type="entry name" value="NAGLU"/>
    <property type="match status" value="1"/>
</dbReference>
<dbReference type="AlphaFoldDB" id="J9GKY0"/>
<dbReference type="InterPro" id="IPR024733">
    <property type="entry name" value="NAGLU_tim-barrel"/>
</dbReference>
<accession>J9GKY0</accession>
<feature type="domain" description="Alpha-N-acetylglucosaminidase tim-barrel" evidence="2">
    <location>
        <begin position="138"/>
        <end position="464"/>
    </location>
</feature>
<sequence>MRFLLIVIWGVLISGNVFSKSLPVDDLARRVTEGTSKNRILFRLLPHESDSLNTVSSSNLVSVSNAASVSKDYFEISAEQGKVLIAGNSNLSLSVGLNWYLKYVAHIHLSWNNLSQPLPEVLPLPEIPIRKETALLNRYYLNYCTFSYSMAFWDWERWEKEIDWMALHGINMPLSITGVETVWYNLLKRVGYTKEEINEFISGPAFMAWWQMNNLEGWGGPNPDSWYRQQEVLQKKIVSRMRELGIEPVFPGYSGMVPRNIGEKLGYHIADPGRWCGFPRPAFLSPEDEHFALFAAMYYEELEKLYGTSHYYSMDPFHEGGNTQGVNLAKAGEAIMAAMKKANPQAVWVIQAWQANPREEMIASLYSGDLMVLDLYSEKRPQWGDPQSEWCRPNGFGKHDWLYCMLLNFGGNVGLHGRMDQLIKGYYDARGHFNGRTLRGVGTTSEGIENNPVMFELLYELPWRTERFDADNWLQGYLQARYGKEIVPEVREAWRVLLHTVYNAPMNLPGEGTIESLLCARPGFHLDRTSTWGHARLFYAADSTAKAAELMQSAAEHYRGVNNFEYDRVDILRQANADRGNVLLKELSDCFDRRDKQQFRRQSAAFLKLILQQDSLLSGRKEFTVGHWLDAARSLGSTLEEKKLYEWNASALITVWGDKVAANGGGLHDYSHREWSGILKELYYQRWKVFFEQKQLLLEDMPSQEIDFYEMERRWAERFGK</sequence>
<dbReference type="InterPro" id="IPR007781">
    <property type="entry name" value="NAGLU"/>
</dbReference>
<evidence type="ECO:0000259" key="2">
    <source>
        <dbReference type="Pfam" id="PF05089"/>
    </source>
</evidence>
<dbReference type="InterPro" id="IPR024732">
    <property type="entry name" value="NAGLU_C"/>
</dbReference>
<dbReference type="PANTHER" id="PTHR12872:SF1">
    <property type="entry name" value="ALPHA-N-ACETYLGLUCOSAMINIDASE"/>
    <property type="match status" value="1"/>
</dbReference>
<dbReference type="InterPro" id="IPR029018">
    <property type="entry name" value="Hex-like_dom2"/>
</dbReference>
<dbReference type="InterPro" id="IPR024240">
    <property type="entry name" value="NAGLU_N"/>
</dbReference>
<evidence type="ECO:0000259" key="4">
    <source>
        <dbReference type="Pfam" id="PF12972"/>
    </source>
</evidence>
<feature type="domain" description="Alpha-N-acetylglucosaminidase N-terminal" evidence="3">
    <location>
        <begin position="41"/>
        <end position="123"/>
    </location>
</feature>
<dbReference type="Gene3D" id="1.20.120.670">
    <property type="entry name" value="N-acetyl-b-d-glucoasminidase"/>
    <property type="match status" value="1"/>
</dbReference>
<dbReference type="PANTHER" id="PTHR12872">
    <property type="entry name" value="ALPHA-N-ACETYLGLUCOSAMINIDASE"/>
    <property type="match status" value="1"/>
</dbReference>
<keyword evidence="1" id="KW-0378">Hydrolase</keyword>